<organism evidence="2 3">
    <name type="scientific">Staphylotrichum longicolle</name>
    <dbReference type="NCBI Taxonomy" id="669026"/>
    <lineage>
        <taxon>Eukaryota</taxon>
        <taxon>Fungi</taxon>
        <taxon>Dikarya</taxon>
        <taxon>Ascomycota</taxon>
        <taxon>Pezizomycotina</taxon>
        <taxon>Sordariomycetes</taxon>
        <taxon>Sordariomycetidae</taxon>
        <taxon>Sordariales</taxon>
        <taxon>Chaetomiaceae</taxon>
        <taxon>Staphylotrichum</taxon>
    </lineage>
</organism>
<accession>A0AAD4F660</accession>
<dbReference type="EMBL" id="JAHCVI010000001">
    <property type="protein sequence ID" value="KAG7291473.1"/>
    <property type="molecule type" value="Genomic_DNA"/>
</dbReference>
<evidence type="ECO:0000313" key="3">
    <source>
        <dbReference type="Proteomes" id="UP001197093"/>
    </source>
</evidence>
<comment type="caution">
    <text evidence="2">The sequence shown here is derived from an EMBL/GenBank/DDBJ whole genome shotgun (WGS) entry which is preliminary data.</text>
</comment>
<dbReference type="AlphaFoldDB" id="A0AAD4F660"/>
<dbReference type="Proteomes" id="UP001197093">
    <property type="component" value="Unassembled WGS sequence"/>
</dbReference>
<evidence type="ECO:0000256" key="1">
    <source>
        <dbReference type="SAM" id="MobiDB-lite"/>
    </source>
</evidence>
<sequence length="166" mass="18573">MQPNSFSHTQPIDIDRESPLTRICVQAVTASKMLQDSNHTSAETLRASRREKRRAEEQESDDEEGDSPILGPFSGPWKGVAAFFNNLNNTKSSTNPADEIDKLIQQLDDISLDDPIPSAQALRESHRERRRRENGTSQTGALEWGECALFTPARLHSDNQSLVSRT</sequence>
<keyword evidence="3" id="KW-1185">Reference proteome</keyword>
<gene>
    <name evidence="2" type="ORF">NEMBOFW57_001492</name>
</gene>
<feature type="region of interest" description="Disordered" evidence="1">
    <location>
        <begin position="32"/>
        <end position="74"/>
    </location>
</feature>
<feature type="compositionally biased region" description="Polar residues" evidence="1">
    <location>
        <begin position="32"/>
        <end position="42"/>
    </location>
</feature>
<proteinExistence type="predicted"/>
<protein>
    <submittedName>
        <fullName evidence="2">Uncharacterized protein</fullName>
    </submittedName>
</protein>
<name>A0AAD4F660_9PEZI</name>
<evidence type="ECO:0000313" key="2">
    <source>
        <dbReference type="EMBL" id="KAG7291473.1"/>
    </source>
</evidence>
<reference evidence="2" key="1">
    <citation type="submission" date="2023-02" db="EMBL/GenBank/DDBJ databases">
        <authorList>
            <person name="Palmer J.M."/>
        </authorList>
    </citation>
    <scope>NUCLEOTIDE SEQUENCE</scope>
    <source>
        <strain evidence="2">FW57</strain>
    </source>
</reference>